<dbReference type="AlphaFoldDB" id="A0A6P1Q232"/>
<feature type="transmembrane region" description="Helical" evidence="5">
    <location>
        <begin position="72"/>
        <end position="94"/>
    </location>
</feature>
<evidence type="ECO:0000256" key="3">
    <source>
        <dbReference type="ARBA" id="ARBA00022989"/>
    </source>
</evidence>
<keyword evidence="3 5" id="KW-1133">Transmembrane helix</keyword>
<feature type="transmembrane region" description="Helical" evidence="5">
    <location>
        <begin position="48"/>
        <end position="65"/>
    </location>
</feature>
<sequence>MIKGQPFTGWIKISKMKLNWRELLYFFALSTVMLSVICTFIDEKSAKVAFYWAFYFSIPGIIVSWRQINRSHIWLVGALVLLGASKVIWFYWHYLGQPELNPFNDYLNAGKRLLIAAVIGYYLFKEYAHFPLLSQRIVEWGLFIAFISATGYGFYQFLSGSQRVEFSLDRATVSAYGYAMLSAITIFIVAAKKSKKHQILWCLALFIISWFIIIQTGTRNMMAAFPVVIFFIGLLQFKYLGWRAAVGSFIAILLLGAACYQPMIKPRLDKTITEIDRYSQDQGNKMGSLTSRFAMWNIGIACFRAYPLGMNMEQRETWFKRYVKEHHRDASALPYVSVHLHNELIDSATLQGILGALTILLFYMIILINALRRKNALLLSVIAIVIISGLTDVVFISRELTVCTSLLLILSVIWKDLITIQQKR</sequence>
<dbReference type="GO" id="GO:0016020">
    <property type="term" value="C:membrane"/>
    <property type="evidence" value="ECO:0007669"/>
    <property type="project" value="UniProtKB-SubCell"/>
</dbReference>
<dbReference type="InterPro" id="IPR007016">
    <property type="entry name" value="O-antigen_ligase-rel_domated"/>
</dbReference>
<feature type="transmembrane region" description="Helical" evidence="5">
    <location>
        <begin position="198"/>
        <end position="215"/>
    </location>
</feature>
<name>A0A6P1Q232_9GAMM</name>
<feature type="transmembrane region" description="Helical" evidence="5">
    <location>
        <begin position="221"/>
        <end position="237"/>
    </location>
</feature>
<keyword evidence="2 5" id="KW-0812">Transmembrane</keyword>
<evidence type="ECO:0000256" key="5">
    <source>
        <dbReference type="SAM" id="Phobius"/>
    </source>
</evidence>
<proteinExistence type="predicted"/>
<dbReference type="Pfam" id="PF04932">
    <property type="entry name" value="Wzy_C"/>
    <property type="match status" value="1"/>
</dbReference>
<organism evidence="7 8">
    <name type="scientific">Mixta intestinalis</name>
    <dbReference type="NCBI Taxonomy" id="1615494"/>
    <lineage>
        <taxon>Bacteria</taxon>
        <taxon>Pseudomonadati</taxon>
        <taxon>Pseudomonadota</taxon>
        <taxon>Gammaproteobacteria</taxon>
        <taxon>Enterobacterales</taxon>
        <taxon>Erwiniaceae</taxon>
        <taxon>Mixta</taxon>
    </lineage>
</organism>
<dbReference type="InterPro" id="IPR051533">
    <property type="entry name" value="WaaL-like"/>
</dbReference>
<feature type="domain" description="O-antigen ligase-related" evidence="6">
    <location>
        <begin position="205"/>
        <end position="359"/>
    </location>
</feature>
<evidence type="ECO:0000313" key="7">
    <source>
        <dbReference type="EMBL" id="QHM73046.1"/>
    </source>
</evidence>
<feature type="transmembrane region" description="Helical" evidence="5">
    <location>
        <begin position="244"/>
        <end position="263"/>
    </location>
</feature>
<evidence type="ECO:0000259" key="6">
    <source>
        <dbReference type="Pfam" id="PF04932"/>
    </source>
</evidence>
<feature type="transmembrane region" description="Helical" evidence="5">
    <location>
        <begin position="175"/>
        <end position="191"/>
    </location>
</feature>
<dbReference type="EMBL" id="CP028271">
    <property type="protein sequence ID" value="QHM73046.1"/>
    <property type="molecule type" value="Genomic_DNA"/>
</dbReference>
<comment type="subcellular location">
    <subcellularLocation>
        <location evidence="1">Membrane</location>
        <topology evidence="1">Multi-pass membrane protein</topology>
    </subcellularLocation>
</comment>
<reference evidence="7 8" key="1">
    <citation type="submission" date="2018-03" db="EMBL/GenBank/DDBJ databases">
        <title>Pantoea intestinalis SRCM103226 isolated form the mealworm.</title>
        <authorList>
            <person name="Jeong D.-Y."/>
            <person name="Kim J.W."/>
        </authorList>
    </citation>
    <scope>NUCLEOTIDE SEQUENCE [LARGE SCALE GENOMIC DNA]</scope>
    <source>
        <strain evidence="7 8">SRCM103226</strain>
    </source>
</reference>
<accession>A0A6P1Q232</accession>
<gene>
    <name evidence="7" type="primary">rfaL</name>
    <name evidence="7" type="ORF">C7M51_03387</name>
</gene>
<dbReference type="Proteomes" id="UP000464053">
    <property type="component" value="Chromosome"/>
</dbReference>
<dbReference type="OrthoDB" id="6502028at2"/>
<dbReference type="GO" id="GO:0016874">
    <property type="term" value="F:ligase activity"/>
    <property type="evidence" value="ECO:0007669"/>
    <property type="project" value="UniProtKB-KW"/>
</dbReference>
<keyword evidence="7" id="KW-0436">Ligase</keyword>
<feature type="transmembrane region" description="Helical" evidence="5">
    <location>
        <begin position="136"/>
        <end position="155"/>
    </location>
</feature>
<evidence type="ECO:0000256" key="4">
    <source>
        <dbReference type="ARBA" id="ARBA00023136"/>
    </source>
</evidence>
<feature type="transmembrane region" description="Helical" evidence="5">
    <location>
        <begin position="348"/>
        <end position="369"/>
    </location>
</feature>
<dbReference type="PANTHER" id="PTHR37422">
    <property type="entry name" value="TEICHURONIC ACID BIOSYNTHESIS PROTEIN TUAE"/>
    <property type="match status" value="1"/>
</dbReference>
<keyword evidence="4 5" id="KW-0472">Membrane</keyword>
<dbReference type="KEGG" id="mint:C7M51_03387"/>
<keyword evidence="8" id="KW-1185">Reference proteome</keyword>
<feature type="transmembrane region" description="Helical" evidence="5">
    <location>
        <begin position="23"/>
        <end position="42"/>
    </location>
</feature>
<dbReference type="PANTHER" id="PTHR37422:SF17">
    <property type="entry name" value="O-ANTIGEN LIGASE"/>
    <property type="match status" value="1"/>
</dbReference>
<evidence type="ECO:0000313" key="8">
    <source>
        <dbReference type="Proteomes" id="UP000464053"/>
    </source>
</evidence>
<evidence type="ECO:0000256" key="1">
    <source>
        <dbReference type="ARBA" id="ARBA00004141"/>
    </source>
</evidence>
<protein>
    <submittedName>
        <fullName evidence="7">O-antigen ligase</fullName>
    </submittedName>
</protein>
<dbReference type="RefSeq" id="WP_160622746.1">
    <property type="nucleotide sequence ID" value="NZ_CP028271.1"/>
</dbReference>
<feature type="transmembrane region" description="Helical" evidence="5">
    <location>
        <begin position="376"/>
        <end position="396"/>
    </location>
</feature>
<evidence type="ECO:0000256" key="2">
    <source>
        <dbReference type="ARBA" id="ARBA00022692"/>
    </source>
</evidence>